<feature type="region of interest" description="Disordered" evidence="1">
    <location>
        <begin position="1"/>
        <end position="28"/>
    </location>
</feature>
<keyword evidence="4" id="KW-1185">Reference proteome</keyword>
<reference evidence="3" key="1">
    <citation type="journal article" date="2022" name="Cell">
        <title>Repeat-based holocentromeres influence genome architecture and karyotype evolution.</title>
        <authorList>
            <person name="Hofstatter P.G."/>
            <person name="Thangavel G."/>
            <person name="Lux T."/>
            <person name="Neumann P."/>
            <person name="Vondrak T."/>
            <person name="Novak P."/>
            <person name="Zhang M."/>
            <person name="Costa L."/>
            <person name="Castellani M."/>
            <person name="Scott A."/>
            <person name="Toegelov H."/>
            <person name="Fuchs J."/>
            <person name="Mata-Sucre Y."/>
            <person name="Dias Y."/>
            <person name="Vanzela A.L.L."/>
            <person name="Huettel B."/>
            <person name="Almeida C.C.S."/>
            <person name="Simkova H."/>
            <person name="Souza G."/>
            <person name="Pedrosa-Harand A."/>
            <person name="Macas J."/>
            <person name="Mayer K.F.X."/>
            <person name="Houben A."/>
            <person name="Marques A."/>
        </authorList>
    </citation>
    <scope>NUCLEOTIDE SEQUENCE</scope>
    <source>
        <strain evidence="3">RhyBre1mFocal</strain>
    </source>
</reference>
<evidence type="ECO:0000259" key="2">
    <source>
        <dbReference type="Pfam" id="PF03101"/>
    </source>
</evidence>
<comment type="caution">
    <text evidence="3">The sequence shown here is derived from an EMBL/GenBank/DDBJ whole genome shotgun (WGS) entry which is preliminary data.</text>
</comment>
<feature type="region of interest" description="Disordered" evidence="1">
    <location>
        <begin position="212"/>
        <end position="286"/>
    </location>
</feature>
<name>A0A9Q0C8E3_9POAL</name>
<gene>
    <name evidence="3" type="ORF">LUZ63_013260</name>
</gene>
<evidence type="ECO:0000313" key="3">
    <source>
        <dbReference type="EMBL" id="KAJ1689105.1"/>
    </source>
</evidence>
<accession>A0A9Q0C8E3</accession>
<dbReference type="InterPro" id="IPR004330">
    <property type="entry name" value="FAR1_DNA_bnd_dom"/>
</dbReference>
<dbReference type="OrthoDB" id="1841386at2759"/>
<feature type="region of interest" description="Disordered" evidence="1">
    <location>
        <begin position="336"/>
        <end position="357"/>
    </location>
</feature>
<dbReference type="Proteomes" id="UP001151287">
    <property type="component" value="Unassembled WGS sequence"/>
</dbReference>
<dbReference type="PANTHER" id="PTHR46328">
    <property type="entry name" value="FAR-RED IMPAIRED RESPONSIVE (FAR1) FAMILY PROTEIN-RELATED"/>
    <property type="match status" value="1"/>
</dbReference>
<dbReference type="Pfam" id="PF03101">
    <property type="entry name" value="FAR1"/>
    <property type="match status" value="1"/>
</dbReference>
<sequence length="357" mass="38425">MRREKQKGEPSPVAMEIDTKPQNCGATSENCDPVVKHYHPQVGAADTIQEPFEGMEFESEESAKSFYINYAKRIGFRARISRYGLSRHDNSIISRHIVCSKEGKSNVSSEGKAKRPRINNQVGCPAMIAVRLVSSGKWVITKFEKKHSHALVPHPKEKNGVSEEYKKVLYNKLHEEAMKFVEEGSVTEEIFNVAVTALKEASEKVYLAKKNAAEKEVSTDTTSSDDSSSETISTPAATCSGGSQKAVATPIKAIPISYRPGKPGSSSADAPSNGKPVQTPGKVPQPSSLIHATAIACGARVVPPNQAISIVKAIEAKIMSGKAIVTKAPVLPKCTPLSGVSTRDDHSSNENGEQSID</sequence>
<dbReference type="PANTHER" id="PTHR46328:SF42">
    <property type="entry name" value="PROTEIN FAR1-RELATED SEQUENCE 5-LIKE ISOFORM X1"/>
    <property type="match status" value="1"/>
</dbReference>
<dbReference type="AlphaFoldDB" id="A0A9Q0C8E3"/>
<proteinExistence type="predicted"/>
<protein>
    <recommendedName>
        <fullName evidence="2">FAR1 domain-containing protein</fullName>
    </recommendedName>
</protein>
<feature type="compositionally biased region" description="Low complexity" evidence="1">
    <location>
        <begin position="219"/>
        <end position="234"/>
    </location>
</feature>
<organism evidence="3 4">
    <name type="scientific">Rhynchospora breviuscula</name>
    <dbReference type="NCBI Taxonomy" id="2022672"/>
    <lineage>
        <taxon>Eukaryota</taxon>
        <taxon>Viridiplantae</taxon>
        <taxon>Streptophyta</taxon>
        <taxon>Embryophyta</taxon>
        <taxon>Tracheophyta</taxon>
        <taxon>Spermatophyta</taxon>
        <taxon>Magnoliopsida</taxon>
        <taxon>Liliopsida</taxon>
        <taxon>Poales</taxon>
        <taxon>Cyperaceae</taxon>
        <taxon>Cyperoideae</taxon>
        <taxon>Rhynchosporeae</taxon>
        <taxon>Rhynchospora</taxon>
    </lineage>
</organism>
<evidence type="ECO:0000313" key="4">
    <source>
        <dbReference type="Proteomes" id="UP001151287"/>
    </source>
</evidence>
<dbReference type="EMBL" id="JAMQYH010000004">
    <property type="protein sequence ID" value="KAJ1689105.1"/>
    <property type="molecule type" value="Genomic_DNA"/>
</dbReference>
<evidence type="ECO:0000256" key="1">
    <source>
        <dbReference type="SAM" id="MobiDB-lite"/>
    </source>
</evidence>
<feature type="domain" description="FAR1" evidence="2">
    <location>
        <begin position="65"/>
        <end position="153"/>
    </location>
</feature>